<protein>
    <submittedName>
        <fullName evidence="1">Uncharacterized protein</fullName>
    </submittedName>
</protein>
<gene>
    <name evidence="1" type="ORF">UX01_C0013G0013</name>
</gene>
<accession>A0A837ID62</accession>
<dbReference type="EMBL" id="LCKO01000013">
    <property type="protein sequence ID" value="KKT99094.1"/>
    <property type="molecule type" value="Genomic_DNA"/>
</dbReference>
<evidence type="ECO:0000313" key="1">
    <source>
        <dbReference type="EMBL" id="KKT99094.1"/>
    </source>
</evidence>
<name>A0A837ID62_9BACT</name>
<proteinExistence type="predicted"/>
<dbReference type="AlphaFoldDB" id="A0A837ID62"/>
<dbReference type="Proteomes" id="UP000034078">
    <property type="component" value="Unassembled WGS sequence"/>
</dbReference>
<sequence length="124" mass="13877">MSTIVFQKGKCLNCDTPISTGILCSTCTPPAPTKTVLLREVMISEMQEGDSGFTEEYAVFEADSQLFLIGSARIAPQSEGYKTTRVRLRKGRFEVDSQTIDRDDIWLGWPNMGEETKFFVAKLV</sequence>
<reference evidence="1 2" key="1">
    <citation type="journal article" date="2015" name="Nature">
        <title>rRNA introns, odd ribosomes, and small enigmatic genomes across a large radiation of phyla.</title>
        <authorList>
            <person name="Brown C.T."/>
            <person name="Hug L.A."/>
            <person name="Thomas B.C."/>
            <person name="Sharon I."/>
            <person name="Castelle C.J."/>
            <person name="Singh A."/>
            <person name="Wilkins M.J."/>
            <person name="Williams K.H."/>
            <person name="Banfield J.F."/>
        </authorList>
    </citation>
    <scope>NUCLEOTIDE SEQUENCE [LARGE SCALE GENOMIC DNA]</scope>
</reference>
<comment type="caution">
    <text evidence="1">The sequence shown here is derived from an EMBL/GenBank/DDBJ whole genome shotgun (WGS) entry which is preliminary data.</text>
</comment>
<evidence type="ECO:0000313" key="2">
    <source>
        <dbReference type="Proteomes" id="UP000034078"/>
    </source>
</evidence>
<organism evidence="1 2">
    <name type="scientific">Candidatus Collierbacteria bacterium GW2011_GWB2_45_17</name>
    <dbReference type="NCBI Taxonomy" id="1618388"/>
    <lineage>
        <taxon>Bacteria</taxon>
        <taxon>Candidatus Collieribacteriota</taxon>
    </lineage>
</organism>